<gene>
    <name evidence="1" type="ORF">VNO77_00991</name>
</gene>
<evidence type="ECO:0000313" key="2">
    <source>
        <dbReference type="Proteomes" id="UP001367508"/>
    </source>
</evidence>
<evidence type="ECO:0000313" key="1">
    <source>
        <dbReference type="EMBL" id="KAK7359046.1"/>
    </source>
</evidence>
<reference evidence="1 2" key="1">
    <citation type="submission" date="2024-01" db="EMBL/GenBank/DDBJ databases">
        <title>The genomes of 5 underutilized Papilionoideae crops provide insights into root nodulation and disease resistanc.</title>
        <authorList>
            <person name="Jiang F."/>
        </authorList>
    </citation>
    <scope>NUCLEOTIDE SEQUENCE [LARGE SCALE GENOMIC DNA]</scope>
    <source>
        <strain evidence="1">LVBAO_FW01</strain>
        <tissue evidence="1">Leaves</tissue>
    </source>
</reference>
<dbReference type="Proteomes" id="UP001367508">
    <property type="component" value="Unassembled WGS sequence"/>
</dbReference>
<accession>A0AAN9R4X1</accession>
<organism evidence="1 2">
    <name type="scientific">Canavalia gladiata</name>
    <name type="common">Sword bean</name>
    <name type="synonym">Dolichos gladiatus</name>
    <dbReference type="NCBI Taxonomy" id="3824"/>
    <lineage>
        <taxon>Eukaryota</taxon>
        <taxon>Viridiplantae</taxon>
        <taxon>Streptophyta</taxon>
        <taxon>Embryophyta</taxon>
        <taxon>Tracheophyta</taxon>
        <taxon>Spermatophyta</taxon>
        <taxon>Magnoliopsida</taxon>
        <taxon>eudicotyledons</taxon>
        <taxon>Gunneridae</taxon>
        <taxon>Pentapetalae</taxon>
        <taxon>rosids</taxon>
        <taxon>fabids</taxon>
        <taxon>Fabales</taxon>
        <taxon>Fabaceae</taxon>
        <taxon>Papilionoideae</taxon>
        <taxon>50 kb inversion clade</taxon>
        <taxon>NPAAA clade</taxon>
        <taxon>indigoferoid/millettioid clade</taxon>
        <taxon>Phaseoleae</taxon>
        <taxon>Canavalia</taxon>
    </lineage>
</organism>
<name>A0AAN9R4X1_CANGL</name>
<protein>
    <submittedName>
        <fullName evidence="1">Uncharacterized protein</fullName>
    </submittedName>
</protein>
<sequence length="74" mass="8308">MPANCKRRSLEQSMQTEVLTFARKCVAGWKSVKTQGLKIDKDDQRGGWQNPSFAIGTEVLSTVIRLLSAIHMML</sequence>
<keyword evidence="2" id="KW-1185">Reference proteome</keyword>
<dbReference type="EMBL" id="JAYMYQ010000001">
    <property type="protein sequence ID" value="KAK7359046.1"/>
    <property type="molecule type" value="Genomic_DNA"/>
</dbReference>
<dbReference type="AlphaFoldDB" id="A0AAN9R4X1"/>
<comment type="caution">
    <text evidence="1">The sequence shown here is derived from an EMBL/GenBank/DDBJ whole genome shotgun (WGS) entry which is preliminary data.</text>
</comment>
<proteinExistence type="predicted"/>